<dbReference type="PANTHER" id="PTHR38590">
    <property type="entry name" value="BLL0828 PROTEIN"/>
    <property type="match status" value="1"/>
</dbReference>
<protein>
    <recommendedName>
        <fullName evidence="1">DUF559 domain-containing protein</fullName>
    </recommendedName>
</protein>
<dbReference type="AlphaFoldDB" id="A0A917CSK5"/>
<dbReference type="EMBL" id="BMEO01000006">
    <property type="protein sequence ID" value="GGF96304.1"/>
    <property type="molecule type" value="Genomic_DNA"/>
</dbReference>
<evidence type="ECO:0000313" key="3">
    <source>
        <dbReference type="Proteomes" id="UP000605253"/>
    </source>
</evidence>
<reference evidence="2" key="2">
    <citation type="submission" date="2020-09" db="EMBL/GenBank/DDBJ databases">
        <authorList>
            <person name="Sun Q."/>
            <person name="Zhou Y."/>
        </authorList>
    </citation>
    <scope>NUCLEOTIDE SEQUENCE</scope>
    <source>
        <strain evidence="2">CGMCC 1.12181</strain>
    </source>
</reference>
<keyword evidence="3" id="KW-1185">Reference proteome</keyword>
<accession>A0A917CSK5</accession>
<feature type="domain" description="DUF559" evidence="1">
    <location>
        <begin position="10"/>
        <end position="116"/>
    </location>
</feature>
<comment type="caution">
    <text evidence="2">The sequence shown here is derived from an EMBL/GenBank/DDBJ whole genome shotgun (WGS) entry which is preliminary data.</text>
</comment>
<dbReference type="CDD" id="cd01038">
    <property type="entry name" value="Endonuclease_DUF559"/>
    <property type="match status" value="1"/>
</dbReference>
<reference evidence="2" key="1">
    <citation type="journal article" date="2014" name="Int. J. Syst. Evol. Microbiol.">
        <title>Complete genome sequence of Corynebacterium casei LMG S-19264T (=DSM 44701T), isolated from a smear-ripened cheese.</title>
        <authorList>
            <consortium name="US DOE Joint Genome Institute (JGI-PGF)"/>
            <person name="Walter F."/>
            <person name="Albersmeier A."/>
            <person name="Kalinowski J."/>
            <person name="Ruckert C."/>
        </authorList>
    </citation>
    <scope>NUCLEOTIDE SEQUENCE</scope>
    <source>
        <strain evidence="2">CGMCC 1.12181</strain>
    </source>
</reference>
<dbReference type="Pfam" id="PF04480">
    <property type="entry name" value="DUF559"/>
    <property type="match status" value="1"/>
</dbReference>
<proteinExistence type="predicted"/>
<dbReference type="Proteomes" id="UP000605253">
    <property type="component" value="Unassembled WGS sequence"/>
</dbReference>
<name>A0A917CSK5_9GAMM</name>
<dbReference type="SUPFAM" id="SSF52980">
    <property type="entry name" value="Restriction endonuclease-like"/>
    <property type="match status" value="1"/>
</dbReference>
<dbReference type="InterPro" id="IPR007569">
    <property type="entry name" value="DUF559"/>
</dbReference>
<dbReference type="Gene3D" id="3.40.960.10">
    <property type="entry name" value="VSR Endonuclease"/>
    <property type="match status" value="1"/>
</dbReference>
<evidence type="ECO:0000313" key="2">
    <source>
        <dbReference type="EMBL" id="GGF96304.1"/>
    </source>
</evidence>
<evidence type="ECO:0000259" key="1">
    <source>
        <dbReference type="Pfam" id="PF04480"/>
    </source>
</evidence>
<sequence>MRQIIPYNPKLKELARQLRNQSTKSEIKLWQFLKGKQLKGYRFNRQKPLLNYIADFYCYELKLVIELNGYSHDFKDGQNRDFKKQQDLERAGLRVVRFTDNDVMDNIEGVVADLERIVNEIEESL</sequence>
<organism evidence="2 3">
    <name type="scientific">Marinicella pacifica</name>
    <dbReference type="NCBI Taxonomy" id="1171543"/>
    <lineage>
        <taxon>Bacteria</taxon>
        <taxon>Pseudomonadati</taxon>
        <taxon>Pseudomonadota</taxon>
        <taxon>Gammaproteobacteria</taxon>
        <taxon>Lysobacterales</taxon>
        <taxon>Marinicellaceae</taxon>
        <taxon>Marinicella</taxon>
    </lineage>
</organism>
<dbReference type="RefSeq" id="WP_188365308.1">
    <property type="nucleotide sequence ID" value="NZ_BAABJF010000001.1"/>
</dbReference>
<dbReference type="InterPro" id="IPR047216">
    <property type="entry name" value="Endonuclease_DUF559_bact"/>
</dbReference>
<dbReference type="InterPro" id="IPR011335">
    <property type="entry name" value="Restrct_endonuc-II-like"/>
</dbReference>
<dbReference type="PANTHER" id="PTHR38590:SF1">
    <property type="entry name" value="BLL0828 PROTEIN"/>
    <property type="match status" value="1"/>
</dbReference>
<gene>
    <name evidence="2" type="ORF">GCM10011365_17050</name>
</gene>